<dbReference type="InParanoid" id="A0A1Z5KQN7"/>
<evidence type="ECO:0000313" key="3">
    <source>
        <dbReference type="Proteomes" id="UP000198406"/>
    </source>
</evidence>
<dbReference type="EMBL" id="BDSP01000271">
    <property type="protein sequence ID" value="GAX28321.1"/>
    <property type="molecule type" value="Genomic_DNA"/>
</dbReference>
<dbReference type="Proteomes" id="UP000198406">
    <property type="component" value="Unassembled WGS sequence"/>
</dbReference>
<protein>
    <submittedName>
        <fullName evidence="2">Uncharacterized protein</fullName>
    </submittedName>
</protein>
<evidence type="ECO:0000256" key="1">
    <source>
        <dbReference type="SAM" id="MobiDB-lite"/>
    </source>
</evidence>
<gene>
    <name evidence="2" type="ORF">FisN_27Hh023</name>
</gene>
<evidence type="ECO:0000313" key="2">
    <source>
        <dbReference type="EMBL" id="GAX28321.1"/>
    </source>
</evidence>
<feature type="region of interest" description="Disordered" evidence="1">
    <location>
        <begin position="148"/>
        <end position="221"/>
    </location>
</feature>
<feature type="compositionally biased region" description="Basic and acidic residues" evidence="1">
    <location>
        <begin position="193"/>
        <end position="221"/>
    </location>
</feature>
<sequence length="221" mass="24872">MMDYKFTENPFSSRKPPTPIVAQRSPWLGPVAYTLLGCGLLMTAFSSSLPNNSVVLIPAQSDRPPFRPAGLRGQASLRLVSGKDESLPKFTVANDSREEDVDDADHDPQYIMPLRKFLGTRQQAAQREHHEIHDQVQDHIFGQNRSGATVEIEEDPSVIIKDWESDAEEKEEKDDSSSQDTVKAKEEEVESAPLKEEPAHEKGEEREPAHREEEQVATEKQ</sequence>
<name>A0A1Z5KQN7_FISSO</name>
<accession>A0A1Z5KQN7</accession>
<organism evidence="2 3">
    <name type="scientific">Fistulifera solaris</name>
    <name type="common">Oleaginous diatom</name>
    <dbReference type="NCBI Taxonomy" id="1519565"/>
    <lineage>
        <taxon>Eukaryota</taxon>
        <taxon>Sar</taxon>
        <taxon>Stramenopiles</taxon>
        <taxon>Ochrophyta</taxon>
        <taxon>Bacillariophyta</taxon>
        <taxon>Bacillariophyceae</taxon>
        <taxon>Bacillariophycidae</taxon>
        <taxon>Naviculales</taxon>
        <taxon>Naviculaceae</taxon>
        <taxon>Fistulifera</taxon>
    </lineage>
</organism>
<comment type="caution">
    <text evidence="2">The sequence shown here is derived from an EMBL/GenBank/DDBJ whole genome shotgun (WGS) entry which is preliminary data.</text>
</comment>
<keyword evidence="3" id="KW-1185">Reference proteome</keyword>
<dbReference type="AlphaFoldDB" id="A0A1Z5KQN7"/>
<reference evidence="2 3" key="1">
    <citation type="journal article" date="2015" name="Plant Cell">
        <title>Oil accumulation by the oleaginous diatom Fistulifera solaris as revealed by the genome and transcriptome.</title>
        <authorList>
            <person name="Tanaka T."/>
            <person name="Maeda Y."/>
            <person name="Veluchamy A."/>
            <person name="Tanaka M."/>
            <person name="Abida H."/>
            <person name="Marechal E."/>
            <person name="Bowler C."/>
            <person name="Muto M."/>
            <person name="Sunaga Y."/>
            <person name="Tanaka M."/>
            <person name="Yoshino T."/>
            <person name="Taniguchi T."/>
            <person name="Fukuda Y."/>
            <person name="Nemoto M."/>
            <person name="Matsumoto M."/>
            <person name="Wong P.S."/>
            <person name="Aburatani S."/>
            <person name="Fujibuchi W."/>
        </authorList>
    </citation>
    <scope>NUCLEOTIDE SEQUENCE [LARGE SCALE GENOMIC DNA]</scope>
    <source>
        <strain evidence="2 3">JPCC DA0580</strain>
    </source>
</reference>
<proteinExistence type="predicted"/>
<feature type="compositionally biased region" description="Acidic residues" evidence="1">
    <location>
        <begin position="165"/>
        <end position="174"/>
    </location>
</feature>